<dbReference type="InterPro" id="IPR035500">
    <property type="entry name" value="NHR-like_dom_sf"/>
</dbReference>
<dbReference type="EMBL" id="FN653119">
    <property type="protein sequence ID" value="CBY12421.1"/>
    <property type="molecule type" value="Genomic_DNA"/>
</dbReference>
<evidence type="ECO:0000256" key="10">
    <source>
        <dbReference type="ARBA" id="ARBA00023242"/>
    </source>
</evidence>
<dbReference type="Proteomes" id="UP000001307">
    <property type="component" value="Unassembled WGS sequence"/>
</dbReference>
<dbReference type="InterPro" id="IPR051320">
    <property type="entry name" value="Viral_Replic_Matur_Polypro"/>
</dbReference>
<dbReference type="PANTHER" id="PTHR33064:SF37">
    <property type="entry name" value="RIBONUCLEASE H"/>
    <property type="match status" value="1"/>
</dbReference>
<evidence type="ECO:0000256" key="9">
    <source>
        <dbReference type="ARBA" id="ARBA00023170"/>
    </source>
</evidence>
<dbReference type="InterPro" id="IPR043502">
    <property type="entry name" value="DNA/RNA_pol_sf"/>
</dbReference>
<evidence type="ECO:0000256" key="3">
    <source>
        <dbReference type="ARBA" id="ARBA00022723"/>
    </source>
</evidence>
<dbReference type="CDD" id="cd01647">
    <property type="entry name" value="RT_LTR"/>
    <property type="match status" value="1"/>
</dbReference>
<dbReference type="SMART" id="SM00399">
    <property type="entry name" value="ZnF_C4"/>
    <property type="match status" value="1"/>
</dbReference>
<sequence>MFQSEPLVSQFDLVLARGGISWSRLRGEDVWPGAVANAEIRTGYATFFIFVIMIMVSLVFFCVFEKIKSYIINRATGEPAKDKEQFFLSCLRAHLDVAPSRAIGDALDKVADYAAARKLINKHFGGKLNHLLVISEAAAIECDADLPLHDYAGKVQQKLNEAYEACIREFKRVNADKNMTVQDCFYLFGTHLLSEKLRLQMPDLYNKLIDKMSDSFRPDDLAAAAETLRRNMTPTDANCHYLGKRRDANAKHDNKNKNNRRSGRGQANRGHSGGYHKNKDSGSGDQQVKQTTAHAADEEEATEDISAISLACFRAAPVYQSLPTLVPDPYVTSIKFSHDTCSFATDVEIDSGSFATILPKKVIPQKILSQLKKAPLTISGLNGAAQSPLGYLEMKIVFDAGPELEAKVYVLEDAPCLLGRDVLRCRDVRSVELGKTYLRLNFENRYKSVPPQKVQLRKNYRVGVAKPNDGNEVQQVHNGSPILWVKQNLGIDLPTHAPLEHREKIAEDLKELKAAFATSSQSLGEFPEEAELPTVPGEVRNRKQIPIPQAQHSLVDEHIRNMLEDKVIAPCDDPKGWNSPIILVPKKDKTTRFCVNFAPTINKVASDKSDPFIVARMDETISSLGEGQLYFTVADLKNGYWQVKLKEDDQVKTAFQWRSKTYKFIRVPFGYTFSGSIFSRCVAKMLDHVKMRRNVQSYVDDLIQFGSSFIEYRESLRQLLKAVIKFGVKLKASKCQFLQKEAHFLGRVITKAGVQTDPAYTRSLLSMPPPTNHRELSSKKETKQKMNFLAMQNNNAIAINEEDISIDEHESIHTPQYEENFNGIMKLKRGPRRRIYAGEKCSVCRADGTGFNYGALTCNPCKSFFRRTILENNLSQRCEIADSGKQCDIKLRRFCAGCRLRQCLDSGMRANYVRELNMKRMKRRVSKLPSNNRLSRFSEILDPFQENFLSIVEGFWLAYRDFPMLANEDSLIRTDFGLGLVMLVNDYQMVHKTTQDSIVRLESRFRRFVLPDPSNVSGLAGLDFVKDLINHHVLLSNLLLSMLPNTRWQKLTCQTKRRVLVGSAIEISLMRFAARYSSTILGLKNLPEIPEALFEFASRCGLSKAFVCDTLNIMGEFAALGLDSYEESLLACVAAVSPDRQIETDFDYEVFKALQETMMMTLRIKFHISERPDSFLGEIASYLTRLRKYSREYQPLWEKFIYHRNIIITQGGNDNKPSRCGIEFICNAADLSGLS</sequence>
<keyword evidence="6" id="KW-0805">Transcription regulation</keyword>
<dbReference type="Gene3D" id="3.30.70.270">
    <property type="match status" value="1"/>
</dbReference>
<proteinExistence type="inferred from homology"/>
<keyword evidence="12" id="KW-0472">Membrane</keyword>
<dbReference type="SUPFAM" id="SSF56672">
    <property type="entry name" value="DNA/RNA polymerases"/>
    <property type="match status" value="1"/>
</dbReference>
<keyword evidence="12" id="KW-0812">Transmembrane</keyword>
<organism evidence="15">
    <name type="scientific">Oikopleura dioica</name>
    <name type="common">Tunicate</name>
    <dbReference type="NCBI Taxonomy" id="34765"/>
    <lineage>
        <taxon>Eukaryota</taxon>
        <taxon>Metazoa</taxon>
        <taxon>Chordata</taxon>
        <taxon>Tunicata</taxon>
        <taxon>Appendicularia</taxon>
        <taxon>Copelata</taxon>
        <taxon>Oikopleuridae</taxon>
        <taxon>Oikopleura</taxon>
    </lineage>
</organism>
<accession>E4XRK5</accession>
<evidence type="ECO:0000256" key="12">
    <source>
        <dbReference type="SAM" id="Phobius"/>
    </source>
</evidence>
<keyword evidence="7" id="KW-0238">DNA-binding</keyword>
<dbReference type="AlphaFoldDB" id="E4XRK5"/>
<dbReference type="PROSITE" id="PS00031">
    <property type="entry name" value="NUCLEAR_REC_DBD_1"/>
    <property type="match status" value="1"/>
</dbReference>
<dbReference type="EC" id="3.1.26.4" evidence="2"/>
<dbReference type="InterPro" id="IPR043128">
    <property type="entry name" value="Rev_trsase/Diguanyl_cyclase"/>
</dbReference>
<feature type="domain" description="Nuclear receptor" evidence="14">
    <location>
        <begin position="838"/>
        <end position="915"/>
    </location>
</feature>
<dbReference type="InterPro" id="IPR001628">
    <property type="entry name" value="Znf_hrmn_rcpt"/>
</dbReference>
<keyword evidence="12" id="KW-1133">Transmembrane helix</keyword>
<dbReference type="PROSITE" id="PS51030">
    <property type="entry name" value="NUCLEAR_REC_DBD_2"/>
    <property type="match status" value="1"/>
</dbReference>
<evidence type="ECO:0000256" key="8">
    <source>
        <dbReference type="ARBA" id="ARBA00023163"/>
    </source>
</evidence>
<dbReference type="Gene3D" id="3.10.10.10">
    <property type="entry name" value="HIV Type 1 Reverse Transcriptase, subunit A, domain 1"/>
    <property type="match status" value="1"/>
</dbReference>
<evidence type="ECO:0000313" key="16">
    <source>
        <dbReference type="Proteomes" id="UP000001307"/>
    </source>
</evidence>
<reference evidence="15" key="1">
    <citation type="journal article" date="2010" name="Science">
        <title>Plasticity of animal genome architecture unmasked by rapid evolution of a pelagic tunicate.</title>
        <authorList>
            <person name="Denoeud F."/>
            <person name="Henriet S."/>
            <person name="Mungpakdee S."/>
            <person name="Aury J.M."/>
            <person name="Da Silva C."/>
            <person name="Brinkmann H."/>
            <person name="Mikhaleva J."/>
            <person name="Olsen L.C."/>
            <person name="Jubin C."/>
            <person name="Canestro C."/>
            <person name="Bouquet J.M."/>
            <person name="Danks G."/>
            <person name="Poulain J."/>
            <person name="Campsteijn C."/>
            <person name="Adamski M."/>
            <person name="Cross I."/>
            <person name="Yadetie F."/>
            <person name="Muffato M."/>
            <person name="Louis A."/>
            <person name="Butcher S."/>
            <person name="Tsagkogeorga G."/>
            <person name="Konrad A."/>
            <person name="Singh S."/>
            <person name="Jensen M.F."/>
            <person name="Cong E.H."/>
            <person name="Eikeseth-Otteraa H."/>
            <person name="Noel B."/>
            <person name="Anthouard V."/>
            <person name="Porcel B.M."/>
            <person name="Kachouri-Lafond R."/>
            <person name="Nishino A."/>
            <person name="Ugolini M."/>
            <person name="Chourrout P."/>
            <person name="Nishida H."/>
            <person name="Aasland R."/>
            <person name="Huzurbazar S."/>
            <person name="Westhof E."/>
            <person name="Delsuc F."/>
            <person name="Lehrach H."/>
            <person name="Reinhardt R."/>
            <person name="Weissenbach J."/>
            <person name="Roy S.W."/>
            <person name="Artiguenave F."/>
            <person name="Postlethwait J.H."/>
            <person name="Manak J.R."/>
            <person name="Thompson E.M."/>
            <person name="Jaillon O."/>
            <person name="Du Pasquier L."/>
            <person name="Boudinot P."/>
            <person name="Liberles D.A."/>
            <person name="Volff J.N."/>
            <person name="Philippe H."/>
            <person name="Lenhard B."/>
            <person name="Roest Crollius H."/>
            <person name="Wincker P."/>
            <person name="Chourrout D."/>
        </authorList>
    </citation>
    <scope>NUCLEOTIDE SEQUENCE [LARGE SCALE GENOMIC DNA]</scope>
</reference>
<keyword evidence="10" id="KW-0539">Nucleus</keyword>
<dbReference type="OrthoDB" id="420169at2759"/>
<dbReference type="SUPFAM" id="SSF57716">
    <property type="entry name" value="Glucocorticoid receptor-like (DNA-binding domain)"/>
    <property type="match status" value="1"/>
</dbReference>
<dbReference type="InParanoid" id="E4XRK5"/>
<dbReference type="GO" id="GO:0043565">
    <property type="term" value="F:sequence-specific DNA binding"/>
    <property type="evidence" value="ECO:0007669"/>
    <property type="project" value="InterPro"/>
</dbReference>
<dbReference type="GO" id="GO:0004523">
    <property type="term" value="F:RNA-DNA hybrid ribonuclease activity"/>
    <property type="evidence" value="ECO:0007669"/>
    <property type="project" value="UniProtKB-EC"/>
</dbReference>
<protein>
    <recommendedName>
        <fullName evidence="2">ribonuclease H</fullName>
        <ecNumber evidence="2">3.1.26.4</ecNumber>
    </recommendedName>
</protein>
<evidence type="ECO:0000256" key="11">
    <source>
        <dbReference type="SAM" id="MobiDB-lite"/>
    </source>
</evidence>
<dbReference type="Pfam" id="PF00078">
    <property type="entry name" value="RVT_1"/>
    <property type="match status" value="1"/>
</dbReference>
<evidence type="ECO:0000256" key="6">
    <source>
        <dbReference type="ARBA" id="ARBA00023015"/>
    </source>
</evidence>
<evidence type="ECO:0000256" key="4">
    <source>
        <dbReference type="ARBA" id="ARBA00022771"/>
    </source>
</evidence>
<keyword evidence="16" id="KW-1185">Reference proteome</keyword>
<keyword evidence="5" id="KW-0862">Zinc</keyword>
<dbReference type="PRINTS" id="PR00047">
    <property type="entry name" value="STROIDFINGER"/>
</dbReference>
<dbReference type="GO" id="GO:0003700">
    <property type="term" value="F:DNA-binding transcription factor activity"/>
    <property type="evidence" value="ECO:0007669"/>
    <property type="project" value="InterPro"/>
</dbReference>
<dbReference type="PANTHER" id="PTHR33064">
    <property type="entry name" value="POL PROTEIN"/>
    <property type="match status" value="1"/>
</dbReference>
<dbReference type="CDD" id="cd00303">
    <property type="entry name" value="retropepsin_like"/>
    <property type="match status" value="1"/>
</dbReference>
<evidence type="ECO:0000313" key="15">
    <source>
        <dbReference type="EMBL" id="CBY12421.1"/>
    </source>
</evidence>
<feature type="compositionally biased region" description="Basic and acidic residues" evidence="11">
    <location>
        <begin position="244"/>
        <end position="256"/>
    </location>
</feature>
<comment type="similarity">
    <text evidence="1">Belongs to the beta type-B retroviral polymerase family. HERV class-II K(HML-2) pol subfamily.</text>
</comment>
<dbReference type="Pfam" id="PF00105">
    <property type="entry name" value="zf-C4"/>
    <property type="match status" value="1"/>
</dbReference>
<evidence type="ECO:0000256" key="1">
    <source>
        <dbReference type="ARBA" id="ARBA00010879"/>
    </source>
</evidence>
<dbReference type="SUPFAM" id="SSF48508">
    <property type="entry name" value="Nuclear receptor ligand-binding domain"/>
    <property type="match status" value="1"/>
</dbReference>
<evidence type="ECO:0000259" key="13">
    <source>
        <dbReference type="PROSITE" id="PS50878"/>
    </source>
</evidence>
<dbReference type="InterPro" id="IPR000477">
    <property type="entry name" value="RT_dom"/>
</dbReference>
<keyword evidence="3" id="KW-0479">Metal-binding</keyword>
<evidence type="ECO:0000256" key="5">
    <source>
        <dbReference type="ARBA" id="ARBA00022833"/>
    </source>
</evidence>
<name>E4XRK5_OIKDI</name>
<dbReference type="InterPro" id="IPR013088">
    <property type="entry name" value="Znf_NHR/GATA"/>
</dbReference>
<evidence type="ECO:0000256" key="7">
    <source>
        <dbReference type="ARBA" id="ARBA00023125"/>
    </source>
</evidence>
<evidence type="ECO:0000256" key="2">
    <source>
        <dbReference type="ARBA" id="ARBA00012180"/>
    </source>
</evidence>
<keyword evidence="8" id="KW-0804">Transcription</keyword>
<feature type="domain" description="Reverse transcriptase" evidence="13">
    <location>
        <begin position="565"/>
        <end position="749"/>
    </location>
</feature>
<dbReference type="Gene3D" id="3.30.50.10">
    <property type="entry name" value="Erythroid Transcription Factor GATA-1, subunit A"/>
    <property type="match status" value="1"/>
</dbReference>
<keyword evidence="4" id="KW-0863">Zinc-finger</keyword>
<feature type="transmembrane region" description="Helical" evidence="12">
    <location>
        <begin position="44"/>
        <end position="64"/>
    </location>
</feature>
<gene>
    <name evidence="15" type="ORF">GSOID_T00001790001</name>
</gene>
<keyword evidence="9" id="KW-0675">Receptor</keyword>
<dbReference type="Gene3D" id="1.10.565.10">
    <property type="entry name" value="Retinoid X Receptor"/>
    <property type="match status" value="1"/>
</dbReference>
<dbReference type="GO" id="GO:0008270">
    <property type="term" value="F:zinc ion binding"/>
    <property type="evidence" value="ECO:0007669"/>
    <property type="project" value="UniProtKB-KW"/>
</dbReference>
<evidence type="ECO:0000259" key="14">
    <source>
        <dbReference type="PROSITE" id="PS51030"/>
    </source>
</evidence>
<dbReference type="PROSITE" id="PS50878">
    <property type="entry name" value="RT_POL"/>
    <property type="match status" value="1"/>
</dbReference>
<feature type="region of interest" description="Disordered" evidence="11">
    <location>
        <begin position="235"/>
        <end position="300"/>
    </location>
</feature>